<reference evidence="2" key="2">
    <citation type="submission" date="2011-07" db="UniProtKB">
        <authorList>
            <consortium name="Ensembl"/>
        </authorList>
    </citation>
    <scope>IDENTIFICATION</scope>
</reference>
<dbReference type="Gene3D" id="2.60.40.10">
    <property type="entry name" value="Immunoglobulins"/>
    <property type="match status" value="11"/>
</dbReference>
<dbReference type="GeneTree" id="ENSGT00940000162227"/>
<dbReference type="PROSITE" id="PS50853">
    <property type="entry name" value="FN3"/>
    <property type="match status" value="6"/>
</dbReference>
<feature type="domain" description="Fibronectin type-III" evidence="1">
    <location>
        <begin position="375"/>
        <end position="463"/>
    </location>
</feature>
<protein>
    <recommendedName>
        <fullName evidence="1">Fibronectin type-III domain-containing protein</fullName>
    </recommendedName>
</protein>
<evidence type="ECO:0000313" key="2">
    <source>
        <dbReference type="Ensembl" id="ENSXETP00000047032"/>
    </source>
</evidence>
<accession>F6VHW0</accession>
<sequence length="973" mass="104427">MVNTNSSLVDQLIPGNYYTFMVFATAGNMNGTKTLNSSYIYPLAISSLIVYNVTTTSVSLRWPIPLGNISSYIIQVLEIPSKELIVNTNSSLVDQLVPGNKYTFTVFATVGNKNGTKIENSTFTEPGIINILNTDKISNNSLYVSWHLTEGNATSYLVEVIGDLPQKFYVQSESVNISNLTTGNQYTVAISAVAGSEQGSKYEFSVMLSDTLSCTNISTNSMTLLWDTLLEPNISYTINVIGSPPWNWSNSTNEIVLGNLIPGNLYIIQLSAYQGNTVLHGYGGQITVYTIPPVIANLIIDNVTTNSMSVSWAIPLGNFSSYIIQVLGTPSKELIMHTNSSLVDQLIPGNYYTFMVFSTNGNMNGTKTQISTFTVPSAVTSLSIDNVSTTSVFLSWPIPFGNVSSYIIQVSGTSSKELPPVYTNSLVVDQLIPGNYYTFTVFAIVGSMNSTKTINSTLTVPSAITSLFIDNVTSTSVSLSWPIPLGNISSYIIQVSGTPSRELPPVYTNSSVVDQLIPGNYYTFIVFAVVGNMNGTKTMNSTSTVPLGIASLSIYNVTTTSVSLNWPIPLRNISSYIIQVLGIPSKELPVNTNSLVVDQLIPGNYYTFVVFATAGNMNGTKSVNSTSTVPSAITSLIIENVTTTSMSLSWPIPLGNISSYIIQVSGTPSKELPPVYTNSLVVDQLIPGNYYTFTVFATAGSMNGTTTVNSRSTVPSAIASLIIYNVATTSVSLSWSSSLGNISSYIIQVLGTPSKELIVNTNSLVVDQLIPGNFYTFTVFVKTGNMNGTKTVNSTSTVPSAIASLIIYNVTTTSVSLSWAIPFGNISSYIIQVLGSPTKELTVNTNLFVVPQLTPGNYYTFVVFATAGNMNGTKTMNFTSTVPSAITSLIIDNITTTSVSLSWPTPSGNISSYIIQVSGNSSNELIVNTNSSLVNQLIPGNYYTFTVFATAGNMNGTKTVNDITTGKLNVKEF</sequence>
<dbReference type="PANTHER" id="PTHR46957">
    <property type="entry name" value="CYTOKINE RECEPTOR"/>
    <property type="match status" value="1"/>
</dbReference>
<dbReference type="Pfam" id="PF00041">
    <property type="entry name" value="fn3"/>
    <property type="match status" value="9"/>
</dbReference>
<feature type="domain" description="Fibronectin type-III" evidence="1">
    <location>
        <begin position="629"/>
        <end position="717"/>
    </location>
</feature>
<dbReference type="Bgee" id="ENSXETG00000021751">
    <property type="expression patterns" value="Expressed in embryo and 1 other cell type or tissue"/>
</dbReference>
<feature type="domain" description="Fibronectin type-III" evidence="1">
    <location>
        <begin position="464"/>
        <end position="548"/>
    </location>
</feature>
<dbReference type="SUPFAM" id="SSF49265">
    <property type="entry name" value="Fibronectin type III"/>
    <property type="match status" value="6"/>
</dbReference>
<dbReference type="InterPro" id="IPR036116">
    <property type="entry name" value="FN3_sf"/>
</dbReference>
<organism evidence="2">
    <name type="scientific">Xenopus tropicalis</name>
    <name type="common">Western clawed frog</name>
    <name type="synonym">Silurana tropicalis</name>
    <dbReference type="NCBI Taxonomy" id="8364"/>
    <lineage>
        <taxon>Eukaryota</taxon>
        <taxon>Metazoa</taxon>
        <taxon>Chordata</taxon>
        <taxon>Craniata</taxon>
        <taxon>Vertebrata</taxon>
        <taxon>Euteleostomi</taxon>
        <taxon>Amphibia</taxon>
        <taxon>Batrachia</taxon>
        <taxon>Anura</taxon>
        <taxon>Pipoidea</taxon>
        <taxon>Pipidae</taxon>
        <taxon>Xenopodinae</taxon>
        <taxon>Xenopus</taxon>
        <taxon>Silurana</taxon>
    </lineage>
</organism>
<dbReference type="HOGENOM" id="CLU_280282_0_0_1"/>
<dbReference type="SMART" id="SM00060">
    <property type="entry name" value="FN3"/>
    <property type="match status" value="11"/>
</dbReference>
<reference evidence="2" key="1">
    <citation type="journal article" date="2010" name="Science">
        <title>The genome of the Western clawed frog Xenopus tropicalis.</title>
        <authorList>
            <person name="Hellsten U."/>
            <person name="Harland R.M."/>
            <person name="Gilchrist M.J."/>
            <person name="Hendrix D."/>
            <person name="Jurka J."/>
            <person name="Kapitonov V."/>
            <person name="Ovcharenko I."/>
            <person name="Putnam N.H."/>
            <person name="Shu S."/>
            <person name="Taher L."/>
            <person name="Blitz I.L."/>
            <person name="Blumberg B."/>
            <person name="Dichmann D.S."/>
            <person name="Dubchak I."/>
            <person name="Amaya E."/>
            <person name="Detter J.C."/>
            <person name="Fletcher R."/>
            <person name="Gerhard D.S."/>
            <person name="Goodstein D."/>
            <person name="Graves T."/>
            <person name="Grigoriev I.V."/>
            <person name="Grimwood J."/>
            <person name="Kawashima T."/>
            <person name="Lindquist E."/>
            <person name="Lucas S.M."/>
            <person name="Mead P.E."/>
            <person name="Mitros T."/>
            <person name="Ogino H."/>
            <person name="Ohta Y."/>
            <person name="Poliakov A.V."/>
            <person name="Pollet N."/>
            <person name="Robert J."/>
            <person name="Salamov A."/>
            <person name="Sater A.K."/>
            <person name="Schmutz J."/>
            <person name="Terry A."/>
            <person name="Vize P.D."/>
            <person name="Warren W.C."/>
            <person name="Wells D."/>
            <person name="Wills A."/>
            <person name="Wilson R.K."/>
            <person name="Zimmerman L.B."/>
            <person name="Zorn A.M."/>
            <person name="Grainger R."/>
            <person name="Grammer T."/>
            <person name="Khokha M.K."/>
            <person name="Richardson P.M."/>
            <person name="Rokhsar D.S."/>
        </authorList>
    </citation>
    <scope>NUCLEOTIDE SEQUENCE [LARGE SCALE GENOMIC DNA]</scope>
    <source>
        <strain evidence="2">Nigerian</strain>
    </source>
</reference>
<feature type="domain" description="Fibronectin type-III" evidence="1">
    <location>
        <begin position="886"/>
        <end position="969"/>
    </location>
</feature>
<feature type="domain" description="Fibronectin type-III" evidence="1">
    <location>
        <begin position="44"/>
        <end position="128"/>
    </location>
</feature>
<evidence type="ECO:0000259" key="1">
    <source>
        <dbReference type="PROSITE" id="PS50853"/>
    </source>
</evidence>
<dbReference type="AlphaFoldDB" id="F6VHW0"/>
<feature type="domain" description="Fibronectin type-III" evidence="1">
    <location>
        <begin position="801"/>
        <end position="885"/>
    </location>
</feature>
<name>F6VHW0_XENTR</name>
<dbReference type="InterPro" id="IPR050713">
    <property type="entry name" value="RTP_Phos/Ushers"/>
</dbReference>
<proteinExistence type="predicted"/>
<dbReference type="InterPro" id="IPR013783">
    <property type="entry name" value="Ig-like_fold"/>
</dbReference>
<dbReference type="ExpressionAtlas" id="F6VHW0">
    <property type="expression patterns" value="differential"/>
</dbReference>
<dbReference type="Ensembl" id="ENSXETT00000047032">
    <property type="protein sequence ID" value="ENSXETP00000047032"/>
    <property type="gene ID" value="ENSXETG00000021751"/>
</dbReference>
<dbReference type="PANTHER" id="PTHR46957:SF10">
    <property type="entry name" value="PROTEIN TYROSINE PHOSPHATASE, RECEPTOR TYPE, H"/>
    <property type="match status" value="1"/>
</dbReference>
<dbReference type="InterPro" id="IPR003961">
    <property type="entry name" value="FN3_dom"/>
</dbReference>
<dbReference type="CDD" id="cd00063">
    <property type="entry name" value="FN3"/>
    <property type="match status" value="9"/>
</dbReference>
<dbReference type="eggNOG" id="KOG0791">
    <property type="taxonomic scope" value="Eukaryota"/>
</dbReference>